<evidence type="ECO:0000256" key="1">
    <source>
        <dbReference type="ARBA" id="ARBA00004370"/>
    </source>
</evidence>
<dbReference type="EMBL" id="CP003154">
    <property type="protein sequence ID" value="AFL75432.1"/>
    <property type="molecule type" value="Genomic_DNA"/>
</dbReference>
<dbReference type="GO" id="GO:0016020">
    <property type="term" value="C:membrane"/>
    <property type="evidence" value="ECO:0007669"/>
    <property type="project" value="UniProtKB-SubCell"/>
</dbReference>
<keyword evidence="9" id="KW-1185">Reference proteome</keyword>
<reference evidence="8 9" key="1">
    <citation type="submission" date="2012-06" db="EMBL/GenBank/DDBJ databases">
        <title>Complete sequence of Thiocystis violascens DSM 198.</title>
        <authorList>
            <consortium name="US DOE Joint Genome Institute"/>
            <person name="Lucas S."/>
            <person name="Han J."/>
            <person name="Lapidus A."/>
            <person name="Cheng J.-F."/>
            <person name="Goodwin L."/>
            <person name="Pitluck S."/>
            <person name="Peters L."/>
            <person name="Ovchinnikova G."/>
            <person name="Teshima H."/>
            <person name="Detter J.C."/>
            <person name="Han C."/>
            <person name="Tapia R."/>
            <person name="Land M."/>
            <person name="Hauser L."/>
            <person name="Kyrpides N."/>
            <person name="Ivanova N."/>
            <person name="Pagani I."/>
            <person name="Vogl K."/>
            <person name="Liu Z."/>
            <person name="Frigaard N.-U."/>
            <person name="Bryant D."/>
            <person name="Woyke T."/>
        </authorList>
    </citation>
    <scope>NUCLEOTIDE SEQUENCE [LARGE SCALE GENOMIC DNA]</scope>
    <source>
        <strain evidence="9">ATCC 17096 / DSM 198 / 6111</strain>
    </source>
</reference>
<feature type="signal peptide" evidence="7">
    <location>
        <begin position="1"/>
        <end position="27"/>
    </location>
</feature>
<keyword evidence="3 6" id="KW-0812">Transmembrane</keyword>
<accession>I3YEL4</accession>
<dbReference type="KEGG" id="tvi:Thivi_3569"/>
<feature type="chain" id="PRO_5003682485" description="FUN14 family protein" evidence="7">
    <location>
        <begin position="28"/>
        <end position="151"/>
    </location>
</feature>
<name>I3YEL4_THIV6</name>
<keyword evidence="7" id="KW-0732">Signal</keyword>
<keyword evidence="4 6" id="KW-1133">Transmembrane helix</keyword>
<dbReference type="InterPro" id="IPR007014">
    <property type="entry name" value="FUN14"/>
</dbReference>
<dbReference type="RefSeq" id="WP_014779829.1">
    <property type="nucleotide sequence ID" value="NC_018012.1"/>
</dbReference>
<feature type="transmembrane region" description="Helical" evidence="6">
    <location>
        <begin position="52"/>
        <end position="74"/>
    </location>
</feature>
<evidence type="ECO:0000313" key="8">
    <source>
        <dbReference type="EMBL" id="AFL75432.1"/>
    </source>
</evidence>
<proteinExistence type="inferred from homology"/>
<evidence type="ECO:0000256" key="5">
    <source>
        <dbReference type="ARBA" id="ARBA00023136"/>
    </source>
</evidence>
<organism evidence="8 9">
    <name type="scientific">Thiocystis violascens (strain ATCC 17096 / DSM 198 / 6111)</name>
    <name type="common">Chromatium violascens</name>
    <dbReference type="NCBI Taxonomy" id="765911"/>
    <lineage>
        <taxon>Bacteria</taxon>
        <taxon>Pseudomonadati</taxon>
        <taxon>Pseudomonadota</taxon>
        <taxon>Gammaproteobacteria</taxon>
        <taxon>Chromatiales</taxon>
        <taxon>Chromatiaceae</taxon>
        <taxon>Thiocystis</taxon>
    </lineage>
</organism>
<evidence type="ECO:0000256" key="6">
    <source>
        <dbReference type="SAM" id="Phobius"/>
    </source>
</evidence>
<dbReference type="Pfam" id="PF04930">
    <property type="entry name" value="FUN14"/>
    <property type="match status" value="1"/>
</dbReference>
<dbReference type="AlphaFoldDB" id="I3YEL4"/>
<feature type="transmembrane region" description="Helical" evidence="6">
    <location>
        <begin position="81"/>
        <end position="99"/>
    </location>
</feature>
<sequence length="151" mass="15984">MFHPLQPIRAIPVWTLAASVWAFSAVAAANPEPPPIMPDPIAPDHAGSAGELFTESFFLTLGFSFMIGLAMGFALKVAFKIALLVIGLMLLGVFGLQYAGLVDINWSGVEAHYDGWMAWLGAFAGVFFAFVGDNLTSGASFLAGLALGLKY</sequence>
<gene>
    <name evidence="8" type="ordered locus">Thivi_3569</name>
</gene>
<dbReference type="HOGENOM" id="CLU_1730589_0_0_6"/>
<protein>
    <recommendedName>
        <fullName evidence="10">FUN14 family protein</fullName>
    </recommendedName>
</protein>
<comment type="similarity">
    <text evidence="2">Belongs to the FUN14 family.</text>
</comment>
<evidence type="ECO:0000256" key="4">
    <source>
        <dbReference type="ARBA" id="ARBA00022989"/>
    </source>
</evidence>
<dbReference type="Proteomes" id="UP000006062">
    <property type="component" value="Chromosome"/>
</dbReference>
<evidence type="ECO:0000256" key="2">
    <source>
        <dbReference type="ARBA" id="ARBA00009160"/>
    </source>
</evidence>
<keyword evidence="5 6" id="KW-0472">Membrane</keyword>
<evidence type="ECO:0000256" key="3">
    <source>
        <dbReference type="ARBA" id="ARBA00022692"/>
    </source>
</evidence>
<evidence type="ECO:0000313" key="9">
    <source>
        <dbReference type="Proteomes" id="UP000006062"/>
    </source>
</evidence>
<evidence type="ECO:0000256" key="7">
    <source>
        <dbReference type="SAM" id="SignalP"/>
    </source>
</evidence>
<evidence type="ECO:0008006" key="10">
    <source>
        <dbReference type="Google" id="ProtNLM"/>
    </source>
</evidence>
<comment type="subcellular location">
    <subcellularLocation>
        <location evidence="1">Membrane</location>
    </subcellularLocation>
</comment>
<feature type="transmembrane region" description="Helical" evidence="6">
    <location>
        <begin position="119"/>
        <end position="149"/>
    </location>
</feature>
<dbReference type="eggNOG" id="COG2383">
    <property type="taxonomic scope" value="Bacteria"/>
</dbReference>